<dbReference type="GO" id="GO:0046872">
    <property type="term" value="F:metal ion binding"/>
    <property type="evidence" value="ECO:0007669"/>
    <property type="project" value="UniProtKB-KW"/>
</dbReference>
<evidence type="ECO:0000256" key="3">
    <source>
        <dbReference type="ARBA" id="ARBA00022723"/>
    </source>
</evidence>
<evidence type="ECO:0000256" key="1">
    <source>
        <dbReference type="ARBA" id="ARBA00001947"/>
    </source>
</evidence>
<evidence type="ECO:0000256" key="6">
    <source>
        <dbReference type="SAM" id="SignalP"/>
    </source>
</evidence>
<evidence type="ECO:0000313" key="9">
    <source>
        <dbReference type="Proteomes" id="UP000664169"/>
    </source>
</evidence>
<dbReference type="Pfam" id="PF07687">
    <property type="entry name" value="M20_dimer"/>
    <property type="match status" value="1"/>
</dbReference>
<keyword evidence="3" id="KW-0479">Metal-binding</keyword>
<dbReference type="CDD" id="cd05652">
    <property type="entry name" value="M20_ArgE_DapE-like_fungal"/>
    <property type="match status" value="1"/>
</dbReference>
<name>A0A8H3FSZ6_9LECA</name>
<dbReference type="SUPFAM" id="SSF55031">
    <property type="entry name" value="Bacterial exopeptidase dimerisation domain"/>
    <property type="match status" value="1"/>
</dbReference>
<evidence type="ECO:0000256" key="4">
    <source>
        <dbReference type="ARBA" id="ARBA00022801"/>
    </source>
</evidence>
<dbReference type="PANTHER" id="PTHR43808:SF8">
    <property type="entry name" value="PEPTIDASE M20 DIMERISATION DOMAIN-CONTAINING PROTEIN"/>
    <property type="match status" value="1"/>
</dbReference>
<dbReference type="PANTHER" id="PTHR43808">
    <property type="entry name" value="ACETYLORNITHINE DEACETYLASE"/>
    <property type="match status" value="1"/>
</dbReference>
<comment type="cofactor">
    <cofactor evidence="1">
        <name>Zn(2+)</name>
        <dbReference type="ChEBI" id="CHEBI:29105"/>
    </cofactor>
</comment>
<protein>
    <recommendedName>
        <fullName evidence="7">Peptidase M20 dimerisation domain-containing protein</fullName>
    </recommendedName>
</protein>
<keyword evidence="5" id="KW-0862">Zinc</keyword>
<proteinExistence type="inferred from homology"/>
<accession>A0A8H3FSZ6</accession>
<dbReference type="Gene3D" id="3.30.70.360">
    <property type="match status" value="1"/>
</dbReference>
<dbReference type="GO" id="GO:0016787">
    <property type="term" value="F:hydrolase activity"/>
    <property type="evidence" value="ECO:0007669"/>
    <property type="project" value="UniProtKB-KW"/>
</dbReference>
<feature type="domain" description="Peptidase M20 dimerisation" evidence="7">
    <location>
        <begin position="214"/>
        <end position="318"/>
    </location>
</feature>
<evidence type="ECO:0000259" key="7">
    <source>
        <dbReference type="Pfam" id="PF07687"/>
    </source>
</evidence>
<dbReference type="InterPro" id="IPR036264">
    <property type="entry name" value="Bact_exopeptidase_dim_dom"/>
</dbReference>
<dbReference type="SUPFAM" id="SSF53187">
    <property type="entry name" value="Zn-dependent exopeptidases"/>
    <property type="match status" value="1"/>
</dbReference>
<dbReference type="Proteomes" id="UP000664169">
    <property type="component" value="Unassembled WGS sequence"/>
</dbReference>
<comment type="caution">
    <text evidence="8">The sequence shown here is derived from an EMBL/GenBank/DDBJ whole genome shotgun (WGS) entry which is preliminary data.</text>
</comment>
<gene>
    <name evidence="8" type="ORF">GOMPHAMPRED_005157</name>
</gene>
<keyword evidence="4" id="KW-0378">Hydrolase</keyword>
<keyword evidence="9" id="KW-1185">Reference proteome</keyword>
<keyword evidence="6" id="KW-0732">Signal</keyword>
<dbReference type="OrthoDB" id="3064516at2759"/>
<organism evidence="8 9">
    <name type="scientific">Gomphillus americanus</name>
    <dbReference type="NCBI Taxonomy" id="1940652"/>
    <lineage>
        <taxon>Eukaryota</taxon>
        <taxon>Fungi</taxon>
        <taxon>Dikarya</taxon>
        <taxon>Ascomycota</taxon>
        <taxon>Pezizomycotina</taxon>
        <taxon>Lecanoromycetes</taxon>
        <taxon>OSLEUM clade</taxon>
        <taxon>Ostropomycetidae</taxon>
        <taxon>Ostropales</taxon>
        <taxon>Graphidaceae</taxon>
        <taxon>Gomphilloideae</taxon>
        <taxon>Gomphillus</taxon>
    </lineage>
</organism>
<dbReference type="AlphaFoldDB" id="A0A8H3FSZ6"/>
<evidence type="ECO:0000256" key="2">
    <source>
        <dbReference type="ARBA" id="ARBA00006247"/>
    </source>
</evidence>
<evidence type="ECO:0000256" key="5">
    <source>
        <dbReference type="ARBA" id="ARBA00022833"/>
    </source>
</evidence>
<dbReference type="Gene3D" id="3.40.630.10">
    <property type="entry name" value="Zn peptidases"/>
    <property type="match status" value="1"/>
</dbReference>
<dbReference type="EMBL" id="CAJPDQ010000030">
    <property type="protein sequence ID" value="CAF9928532.1"/>
    <property type="molecule type" value="Genomic_DNA"/>
</dbReference>
<dbReference type="InterPro" id="IPR002933">
    <property type="entry name" value="Peptidase_M20"/>
</dbReference>
<reference evidence="8" key="1">
    <citation type="submission" date="2021-03" db="EMBL/GenBank/DDBJ databases">
        <authorList>
            <person name="Tagirdzhanova G."/>
        </authorList>
    </citation>
    <scope>NUCLEOTIDE SEQUENCE</scope>
</reference>
<evidence type="ECO:0000313" key="8">
    <source>
        <dbReference type="EMBL" id="CAF9928532.1"/>
    </source>
</evidence>
<sequence>MKLGVLLIGACSAAVFSTRTGQSLPITYVPSLPQYNQSSAAESVLSLHKALVNIASVSGNEDTIAHWLKDYLESLHYHVHLQELPNPDVTSSTSITKRYNLLASQDSSLKTPILLTTHYDTVPPFTPYKRKYESGKHILYGRGSNDAKASLAAQVVALTDLVRSDKLAADKVSLLFVADEEVHGLGMRTANSLNKDGQWKAVIFGEPTESRLITGHKGLAIFELIAKGRDAHSGYPWLGESAIDMLIPVLVALRTAEVKLPSSKAVGNSTLNIGTVQGGVAGNVVAAHAKAQVAIRVGGGTIDEVRSVISTAVKEVDPRVQIQWSGNGYGPVICDTDIDGFELSSVNYGTDVPNLKGDHKRYLWGPGSILSAHSDHESIEEQELIDAVSAYQKLVLGALQSIEKGNKKDL</sequence>
<feature type="chain" id="PRO_5034331020" description="Peptidase M20 dimerisation domain-containing protein" evidence="6">
    <location>
        <begin position="18"/>
        <end position="410"/>
    </location>
</feature>
<feature type="signal peptide" evidence="6">
    <location>
        <begin position="1"/>
        <end position="17"/>
    </location>
</feature>
<dbReference type="InterPro" id="IPR050072">
    <property type="entry name" value="Peptidase_M20A"/>
</dbReference>
<comment type="similarity">
    <text evidence="2">Belongs to the peptidase M20A family.</text>
</comment>
<dbReference type="InterPro" id="IPR011650">
    <property type="entry name" value="Peptidase_M20_dimer"/>
</dbReference>
<dbReference type="Pfam" id="PF01546">
    <property type="entry name" value="Peptidase_M20"/>
    <property type="match status" value="1"/>
</dbReference>